<dbReference type="PANTHER" id="PTHR31479">
    <property type="entry name" value="ALPHA/BETA-HYDROLASES SUPERFAMILY PROTEIN"/>
    <property type="match status" value="1"/>
</dbReference>
<feature type="domain" description="Fungal lipase-type" evidence="3">
    <location>
        <begin position="177"/>
        <end position="224"/>
    </location>
</feature>
<reference evidence="4 5" key="1">
    <citation type="journal article" date="2024" name="G3 (Bethesda)">
        <title>Genome assembly of Hibiscus sabdariffa L. provides insights into metabolisms of medicinal natural products.</title>
        <authorList>
            <person name="Kim T."/>
        </authorList>
    </citation>
    <scope>NUCLEOTIDE SEQUENCE [LARGE SCALE GENOMIC DNA]</scope>
    <source>
        <strain evidence="4">TK-2024</strain>
        <tissue evidence="4">Old leaves</tissue>
    </source>
</reference>
<feature type="chain" id="PRO_5046381188" description="Fungal lipase-type domain-containing protein" evidence="2">
    <location>
        <begin position="19"/>
        <end position="757"/>
    </location>
</feature>
<dbReference type="InterPro" id="IPR002921">
    <property type="entry name" value="Fungal_lipase-type"/>
</dbReference>
<dbReference type="PANTHER" id="PTHR31479:SF31">
    <property type="entry name" value="ALPHA_BETA-HYDROLASES SUPERFAMILY PROTEIN"/>
    <property type="match status" value="1"/>
</dbReference>
<evidence type="ECO:0000256" key="1">
    <source>
        <dbReference type="ARBA" id="ARBA00022801"/>
    </source>
</evidence>
<dbReference type="InterPro" id="IPR029058">
    <property type="entry name" value="AB_hydrolase_fold"/>
</dbReference>
<organism evidence="4 5">
    <name type="scientific">Hibiscus sabdariffa</name>
    <name type="common">roselle</name>
    <dbReference type="NCBI Taxonomy" id="183260"/>
    <lineage>
        <taxon>Eukaryota</taxon>
        <taxon>Viridiplantae</taxon>
        <taxon>Streptophyta</taxon>
        <taxon>Embryophyta</taxon>
        <taxon>Tracheophyta</taxon>
        <taxon>Spermatophyta</taxon>
        <taxon>Magnoliopsida</taxon>
        <taxon>eudicotyledons</taxon>
        <taxon>Gunneridae</taxon>
        <taxon>Pentapetalae</taxon>
        <taxon>rosids</taxon>
        <taxon>malvids</taxon>
        <taxon>Malvales</taxon>
        <taxon>Malvaceae</taxon>
        <taxon>Malvoideae</taxon>
        <taxon>Hibiscus</taxon>
    </lineage>
</organism>
<feature type="signal peptide" evidence="2">
    <location>
        <begin position="1"/>
        <end position="18"/>
    </location>
</feature>
<sequence>MVVVVMILIVQVVGNGNGNGVVVVIQAELKRRGGRLPEISSSPFFVFSISLRPLHLTSIDWNNFHDRRSVAASLVQGVYILERDRQENRTDPVAHAPPWWEFFNFQLVHILVDDVDNSIFGAIYEFKFSNFNHNHSAQNSPHYVVAFRGTINKSNTRSRDLKLDFLCVRNRLHESSRFQQAMEAVESIFAVAGNSRIWLTGHSLGSAISLLIGKNMTKMGYNVEAYLFNPPFLSAPVEGIKSEKLKHGIRFTSSVVKAGLAAAVKGLNHNHRPEKDESFSSLSGWKPYLFVNPADLISSGYIGYFEHRKKMEEVGARKIEKVATQNSIGSLLSSSEQRDIEPLHLIPSAYLTINMRHSPNFKHAHGIHQWWDPSFFGLSELHEYDPYGLIAEELGLFRWSLTSPLLLLFAQRNKSLEALNYWPKGRADFSLSGPSHLKTIDWSNEHHQRSIAASLVQGVYVLERDRQKNKQGLQASWAPPWWESFNFQVKHSLIDDVDESVFGAIYEFNSPSEPPNAPKYVIAFRGTLNTPPSISRDLKLDLLCICHRLHESSRFKLAMKFVGDIAQAYGPNIWLSGHSLGSAMALLAGKNMTKKGFLIETYLFNPPFLSTPVEIFRHPVLKTGIRFTSSVVKAALTIAIKGRNPKPGKEDPFTALSSWIPHLFVNPNDLLCSEYKGYFEQRKKMDEIGAGRIERLSTKNSIVCLLAPKMTSEPLHLLPSAYLTINLSPCLDFRTAHGIQQWWDPNFNAKVELHQFN</sequence>
<dbReference type="SUPFAM" id="SSF53474">
    <property type="entry name" value="alpha/beta-Hydrolases"/>
    <property type="match status" value="2"/>
</dbReference>
<dbReference type="Pfam" id="PF01764">
    <property type="entry name" value="Lipase_3"/>
    <property type="match status" value="1"/>
</dbReference>
<name>A0ABR2C1L2_9ROSI</name>
<proteinExistence type="predicted"/>
<evidence type="ECO:0000313" key="4">
    <source>
        <dbReference type="EMBL" id="KAK8513215.1"/>
    </source>
</evidence>
<protein>
    <recommendedName>
        <fullName evidence="3">Fungal lipase-type domain-containing protein</fullName>
    </recommendedName>
</protein>
<dbReference type="Proteomes" id="UP001472677">
    <property type="component" value="Unassembled WGS sequence"/>
</dbReference>
<accession>A0ABR2C1L2</accession>
<comment type="caution">
    <text evidence="4">The sequence shown here is derived from an EMBL/GenBank/DDBJ whole genome shotgun (WGS) entry which is preliminary data.</text>
</comment>
<evidence type="ECO:0000256" key="2">
    <source>
        <dbReference type="SAM" id="SignalP"/>
    </source>
</evidence>
<dbReference type="Gene3D" id="3.40.50.1820">
    <property type="entry name" value="alpha/beta hydrolase"/>
    <property type="match status" value="2"/>
</dbReference>
<evidence type="ECO:0000259" key="3">
    <source>
        <dbReference type="Pfam" id="PF01764"/>
    </source>
</evidence>
<dbReference type="EMBL" id="JBBPBM010000070">
    <property type="protein sequence ID" value="KAK8513215.1"/>
    <property type="molecule type" value="Genomic_DNA"/>
</dbReference>
<keyword evidence="1" id="KW-0378">Hydrolase</keyword>
<gene>
    <name evidence="4" type="ORF">V6N12_037706</name>
</gene>
<evidence type="ECO:0000313" key="5">
    <source>
        <dbReference type="Proteomes" id="UP001472677"/>
    </source>
</evidence>
<keyword evidence="2" id="KW-0732">Signal</keyword>
<keyword evidence="5" id="KW-1185">Reference proteome</keyword>